<evidence type="ECO:0000256" key="4">
    <source>
        <dbReference type="HAMAP-Rule" id="MF_00689"/>
    </source>
</evidence>
<feature type="domain" description="N-end rule aminoacyl transferase C-terminal" evidence="6">
    <location>
        <begin position="110"/>
        <end position="234"/>
    </location>
</feature>
<gene>
    <name evidence="4" type="primary">bpt</name>
    <name evidence="7" type="ORF">FIU01_08855</name>
</gene>
<dbReference type="RefSeq" id="WP_140003958.1">
    <property type="nucleotide sequence ID" value="NZ_CP040946.1"/>
</dbReference>
<dbReference type="PANTHER" id="PTHR21367">
    <property type="entry name" value="ARGININE-TRNA-PROTEIN TRANSFERASE 1"/>
    <property type="match status" value="1"/>
</dbReference>
<dbReference type="PIRSF" id="PIRSF037208">
    <property type="entry name" value="ATE_pro_prd"/>
    <property type="match status" value="1"/>
</dbReference>
<dbReference type="NCBIfam" id="NF002341">
    <property type="entry name" value="PRK01305.1-1"/>
    <property type="match status" value="1"/>
</dbReference>
<dbReference type="SUPFAM" id="SSF55729">
    <property type="entry name" value="Acyl-CoA N-acyltransferases (Nat)"/>
    <property type="match status" value="1"/>
</dbReference>
<dbReference type="EMBL" id="CP040946">
    <property type="protein sequence ID" value="QDC44628.1"/>
    <property type="molecule type" value="Genomic_DNA"/>
</dbReference>
<comment type="catalytic activity">
    <reaction evidence="4">
        <text>N-terminal L-aspartyl-[protein] + L-leucyl-tRNA(Leu) = N-terminal L-leucyl-L-aspartyl-[protein] + tRNA(Leu) + H(+)</text>
        <dbReference type="Rhea" id="RHEA:50420"/>
        <dbReference type="Rhea" id="RHEA-COMP:9613"/>
        <dbReference type="Rhea" id="RHEA-COMP:9622"/>
        <dbReference type="Rhea" id="RHEA-COMP:12669"/>
        <dbReference type="Rhea" id="RHEA-COMP:12674"/>
        <dbReference type="ChEBI" id="CHEBI:15378"/>
        <dbReference type="ChEBI" id="CHEBI:64720"/>
        <dbReference type="ChEBI" id="CHEBI:78442"/>
        <dbReference type="ChEBI" id="CHEBI:78494"/>
        <dbReference type="ChEBI" id="CHEBI:133042"/>
        <dbReference type="EC" id="2.3.2.29"/>
    </reaction>
</comment>
<dbReference type="InterPro" id="IPR007472">
    <property type="entry name" value="N-end_Aminoacyl_Trfase_C"/>
</dbReference>
<organism evidence="7 8">
    <name type="scientific">Methylophilus medardicus</name>
    <dbReference type="NCBI Taxonomy" id="2588534"/>
    <lineage>
        <taxon>Bacteria</taxon>
        <taxon>Pseudomonadati</taxon>
        <taxon>Pseudomonadota</taxon>
        <taxon>Betaproteobacteria</taxon>
        <taxon>Nitrosomonadales</taxon>
        <taxon>Methylophilaceae</taxon>
        <taxon>Methylophilus</taxon>
    </lineage>
</organism>
<name>A0A5B8CTJ8_9PROT</name>
<comment type="function">
    <text evidence="4">Functions in the N-end rule pathway of protein degradation where it conjugates Leu from its aminoacyl-tRNA to the N-termini of proteins containing an N-terminal aspartate or glutamate.</text>
</comment>
<evidence type="ECO:0000259" key="5">
    <source>
        <dbReference type="Pfam" id="PF04376"/>
    </source>
</evidence>
<dbReference type="InterPro" id="IPR017138">
    <property type="entry name" value="Asp_Glu_LeuTrfase"/>
</dbReference>
<comment type="similarity">
    <text evidence="4">Belongs to the R-transferase family. Bpt subfamily.</text>
</comment>
<evidence type="ECO:0000313" key="8">
    <source>
        <dbReference type="Proteomes" id="UP000311008"/>
    </source>
</evidence>
<dbReference type="Pfam" id="PF04377">
    <property type="entry name" value="ATE_C"/>
    <property type="match status" value="1"/>
</dbReference>
<dbReference type="GO" id="GO:0008914">
    <property type="term" value="F:leucyl-tRNA--protein transferase activity"/>
    <property type="evidence" value="ECO:0007669"/>
    <property type="project" value="UniProtKB-UniRule"/>
</dbReference>
<reference evidence="8" key="1">
    <citation type="journal article" date="2019" name="ISME J.">
        <title>Evolution in action: habitat transition from sediment to the pelagial leads to genome streamlining in Methylophilaceae.</title>
        <authorList>
            <person name="Salcher M."/>
            <person name="Schaefle D."/>
            <person name="Kaspar M."/>
            <person name="Neuenschwander S.M."/>
            <person name="Ghai R."/>
        </authorList>
    </citation>
    <scope>NUCLEOTIDE SEQUENCE [LARGE SCALE GENOMIC DNA]</scope>
    <source>
        <strain evidence="8">MMS-M-51</strain>
    </source>
</reference>
<dbReference type="HAMAP" id="MF_00689">
    <property type="entry name" value="Bpt"/>
    <property type="match status" value="1"/>
</dbReference>
<evidence type="ECO:0000256" key="1">
    <source>
        <dbReference type="ARBA" id="ARBA00022490"/>
    </source>
</evidence>
<dbReference type="AlphaFoldDB" id="A0A5B8CTJ8"/>
<keyword evidence="1 4" id="KW-0963">Cytoplasm</keyword>
<sequence length="251" mass="28937">MTLPNDAPLQKMQFYVTTAYACGYLPKKLAQSLIATPQNLVTGPVYSGLIQQGFRRSGKFAYRPHCEHCNACVSVRIPVNDFQPTRSQRRAFKQHSDLQVTILEAGYYEEHFALYQTYQQQRHQGTERLNDLEDEANQYQQFLCQSNVDSLMVEFRDAQGTLKMVSVIDMVMDGLSAVYTFYDTSEKASYGTHSILWQIEWAKQLELPYVYLGYWIADSQKMAYKQQFQPQEKLIEGEWTRNPPPATSPAP</sequence>
<dbReference type="InterPro" id="IPR016181">
    <property type="entry name" value="Acyl_CoA_acyltransferase"/>
</dbReference>
<proteinExistence type="inferred from homology"/>
<dbReference type="OrthoDB" id="9782022at2"/>
<dbReference type="GO" id="GO:0005737">
    <property type="term" value="C:cytoplasm"/>
    <property type="evidence" value="ECO:0007669"/>
    <property type="project" value="UniProtKB-SubCell"/>
</dbReference>
<dbReference type="KEGG" id="mmec:FIU01_08855"/>
<accession>A0A5B8CTJ8</accession>
<evidence type="ECO:0000259" key="6">
    <source>
        <dbReference type="Pfam" id="PF04377"/>
    </source>
</evidence>
<dbReference type="InterPro" id="IPR007471">
    <property type="entry name" value="N-end_Aminoacyl_Trfase_N"/>
</dbReference>
<dbReference type="Pfam" id="PF04376">
    <property type="entry name" value="ATE_N"/>
    <property type="match status" value="1"/>
</dbReference>
<dbReference type="InterPro" id="IPR030700">
    <property type="entry name" value="N-end_Aminoacyl_Trfase"/>
</dbReference>
<dbReference type="Proteomes" id="UP000311008">
    <property type="component" value="Chromosome"/>
</dbReference>
<dbReference type="NCBIfam" id="NF002342">
    <property type="entry name" value="PRK01305.1-3"/>
    <property type="match status" value="1"/>
</dbReference>
<dbReference type="EC" id="2.3.2.29" evidence="4"/>
<comment type="subcellular location">
    <subcellularLocation>
        <location evidence="4">Cytoplasm</location>
    </subcellularLocation>
</comment>
<evidence type="ECO:0000256" key="3">
    <source>
        <dbReference type="ARBA" id="ARBA00023315"/>
    </source>
</evidence>
<keyword evidence="3 4" id="KW-0012">Acyltransferase</keyword>
<comment type="catalytic activity">
    <reaction evidence="4">
        <text>N-terminal L-glutamyl-[protein] + L-leucyl-tRNA(Leu) = N-terminal L-leucyl-L-glutamyl-[protein] + tRNA(Leu) + H(+)</text>
        <dbReference type="Rhea" id="RHEA:50412"/>
        <dbReference type="Rhea" id="RHEA-COMP:9613"/>
        <dbReference type="Rhea" id="RHEA-COMP:9622"/>
        <dbReference type="Rhea" id="RHEA-COMP:12664"/>
        <dbReference type="Rhea" id="RHEA-COMP:12668"/>
        <dbReference type="ChEBI" id="CHEBI:15378"/>
        <dbReference type="ChEBI" id="CHEBI:64721"/>
        <dbReference type="ChEBI" id="CHEBI:78442"/>
        <dbReference type="ChEBI" id="CHEBI:78494"/>
        <dbReference type="ChEBI" id="CHEBI:133041"/>
        <dbReference type="EC" id="2.3.2.29"/>
    </reaction>
</comment>
<evidence type="ECO:0000313" key="7">
    <source>
        <dbReference type="EMBL" id="QDC44628.1"/>
    </source>
</evidence>
<dbReference type="GO" id="GO:0004057">
    <property type="term" value="F:arginyl-tRNA--protein transferase activity"/>
    <property type="evidence" value="ECO:0007669"/>
    <property type="project" value="InterPro"/>
</dbReference>
<feature type="domain" description="N-end aminoacyl transferase N-terminal" evidence="5">
    <location>
        <begin position="21"/>
        <end position="90"/>
    </location>
</feature>
<protein>
    <recommendedName>
        <fullName evidence="4">Aspartate/glutamate leucyltransferase</fullName>
        <ecNumber evidence="4">2.3.2.29</ecNumber>
    </recommendedName>
</protein>
<keyword evidence="8" id="KW-1185">Reference proteome</keyword>
<dbReference type="NCBIfam" id="NF002346">
    <property type="entry name" value="PRK01305.2-3"/>
    <property type="match status" value="1"/>
</dbReference>
<dbReference type="PANTHER" id="PTHR21367:SF1">
    <property type="entry name" value="ARGINYL-TRNA--PROTEIN TRANSFERASE 1"/>
    <property type="match status" value="1"/>
</dbReference>
<evidence type="ECO:0000256" key="2">
    <source>
        <dbReference type="ARBA" id="ARBA00022679"/>
    </source>
</evidence>
<keyword evidence="2 4" id="KW-0808">Transferase</keyword>
<dbReference type="GO" id="GO:0071596">
    <property type="term" value="P:ubiquitin-dependent protein catabolic process via the N-end rule pathway"/>
    <property type="evidence" value="ECO:0007669"/>
    <property type="project" value="InterPro"/>
</dbReference>